<accession>A0A1G8ZIC0</accession>
<protein>
    <submittedName>
        <fullName evidence="2">DNA-binding transcriptional regulator, MarR family</fullName>
    </submittedName>
</protein>
<dbReference type="GO" id="GO:0003677">
    <property type="term" value="F:DNA binding"/>
    <property type="evidence" value="ECO:0007669"/>
    <property type="project" value="UniProtKB-KW"/>
</dbReference>
<evidence type="ECO:0000313" key="2">
    <source>
        <dbReference type="EMBL" id="SDK14753.1"/>
    </source>
</evidence>
<dbReference type="PROSITE" id="PS50995">
    <property type="entry name" value="HTH_MARR_2"/>
    <property type="match status" value="1"/>
</dbReference>
<dbReference type="InterPro" id="IPR036390">
    <property type="entry name" value="WH_DNA-bd_sf"/>
</dbReference>
<dbReference type="Pfam" id="PF12802">
    <property type="entry name" value="MarR_2"/>
    <property type="match status" value="1"/>
</dbReference>
<name>A0A1G8ZIC0_9ACTN</name>
<gene>
    <name evidence="2" type="ORF">SAMN05421806_1056</name>
</gene>
<dbReference type="GO" id="GO:0006950">
    <property type="term" value="P:response to stress"/>
    <property type="evidence" value="ECO:0007669"/>
    <property type="project" value="TreeGrafter"/>
</dbReference>
<dbReference type="Proteomes" id="UP000199155">
    <property type="component" value="Unassembled WGS sequence"/>
</dbReference>
<reference evidence="2 3" key="1">
    <citation type="submission" date="2016-10" db="EMBL/GenBank/DDBJ databases">
        <authorList>
            <person name="de Groot N.N."/>
        </authorList>
    </citation>
    <scope>NUCLEOTIDE SEQUENCE [LARGE SCALE GENOMIC DNA]</scope>
    <source>
        <strain evidence="2 3">CGMCC 4.5727</strain>
    </source>
</reference>
<organism evidence="2 3">
    <name type="scientific">Streptomyces indicus</name>
    <dbReference type="NCBI Taxonomy" id="417292"/>
    <lineage>
        <taxon>Bacteria</taxon>
        <taxon>Bacillati</taxon>
        <taxon>Actinomycetota</taxon>
        <taxon>Actinomycetes</taxon>
        <taxon>Kitasatosporales</taxon>
        <taxon>Streptomycetaceae</taxon>
        <taxon>Streptomyces</taxon>
    </lineage>
</organism>
<proteinExistence type="predicted"/>
<dbReference type="InterPro" id="IPR039422">
    <property type="entry name" value="MarR/SlyA-like"/>
</dbReference>
<keyword evidence="2" id="KW-0238">DNA-binding</keyword>
<dbReference type="STRING" id="417292.SAMN05421806_1056"/>
<keyword evidence="3" id="KW-1185">Reference proteome</keyword>
<dbReference type="Gene3D" id="1.10.10.10">
    <property type="entry name" value="Winged helix-like DNA-binding domain superfamily/Winged helix DNA-binding domain"/>
    <property type="match status" value="1"/>
</dbReference>
<dbReference type="InterPro" id="IPR036388">
    <property type="entry name" value="WH-like_DNA-bd_sf"/>
</dbReference>
<feature type="domain" description="HTH marR-type" evidence="1">
    <location>
        <begin position="20"/>
        <end position="153"/>
    </location>
</feature>
<dbReference type="AlphaFoldDB" id="A0A1G8ZIC0"/>
<dbReference type="SUPFAM" id="SSF46785">
    <property type="entry name" value="Winged helix' DNA-binding domain"/>
    <property type="match status" value="1"/>
</dbReference>
<dbReference type="SMART" id="SM00347">
    <property type="entry name" value="HTH_MARR"/>
    <property type="match status" value="1"/>
</dbReference>
<sequence length="174" mass="18539">MESAGDAAAGGGTAADAGGLQALAVQLRRMNGEINRVVHGFAAEQGLHSTDVQALAAILDAETPLTPGRLRAHLGLTSGAVTACLDRLERAGHIRRSRDSVDRRVVHLHYVSDAQRTARAFFRPLATAASAARDRFSPEETAVVVRFLAALNDELAVVRDHAPETADRTRLKES</sequence>
<dbReference type="GO" id="GO:0003700">
    <property type="term" value="F:DNA-binding transcription factor activity"/>
    <property type="evidence" value="ECO:0007669"/>
    <property type="project" value="InterPro"/>
</dbReference>
<dbReference type="InterPro" id="IPR000835">
    <property type="entry name" value="HTH_MarR-typ"/>
</dbReference>
<evidence type="ECO:0000313" key="3">
    <source>
        <dbReference type="Proteomes" id="UP000199155"/>
    </source>
</evidence>
<dbReference type="EMBL" id="FNFF01000005">
    <property type="protein sequence ID" value="SDK14753.1"/>
    <property type="molecule type" value="Genomic_DNA"/>
</dbReference>
<evidence type="ECO:0000259" key="1">
    <source>
        <dbReference type="PROSITE" id="PS50995"/>
    </source>
</evidence>
<dbReference type="PANTHER" id="PTHR33164">
    <property type="entry name" value="TRANSCRIPTIONAL REGULATOR, MARR FAMILY"/>
    <property type="match status" value="1"/>
</dbReference>
<dbReference type="PANTHER" id="PTHR33164:SF106">
    <property type="entry name" value="TRANSCRIPTIONAL REGULATORY PROTEIN"/>
    <property type="match status" value="1"/>
</dbReference>
<dbReference type="RefSeq" id="WP_245769333.1">
    <property type="nucleotide sequence ID" value="NZ_FNFF01000005.1"/>
</dbReference>